<evidence type="ECO:0000313" key="2">
    <source>
        <dbReference type="Proteomes" id="UP000004994"/>
    </source>
</evidence>
<evidence type="ECO:0000313" key="1">
    <source>
        <dbReference type="EnsemblPlants" id="Solyc01g110840.3.1"/>
    </source>
</evidence>
<keyword evidence="2" id="KW-1185">Reference proteome</keyword>
<dbReference type="Proteomes" id="UP000004994">
    <property type="component" value="Chromosome 1"/>
</dbReference>
<organism evidence="1">
    <name type="scientific">Solanum lycopersicum</name>
    <name type="common">Tomato</name>
    <name type="synonym">Lycopersicon esculentum</name>
    <dbReference type="NCBI Taxonomy" id="4081"/>
    <lineage>
        <taxon>Eukaryota</taxon>
        <taxon>Viridiplantae</taxon>
        <taxon>Streptophyta</taxon>
        <taxon>Embryophyta</taxon>
        <taxon>Tracheophyta</taxon>
        <taxon>Spermatophyta</taxon>
        <taxon>Magnoliopsida</taxon>
        <taxon>eudicotyledons</taxon>
        <taxon>Gunneridae</taxon>
        <taxon>Pentapetalae</taxon>
        <taxon>asterids</taxon>
        <taxon>lamiids</taxon>
        <taxon>Solanales</taxon>
        <taxon>Solanaceae</taxon>
        <taxon>Solanoideae</taxon>
        <taxon>Solaneae</taxon>
        <taxon>Solanum</taxon>
        <taxon>Solanum subgen. Lycopersicon</taxon>
    </lineage>
</organism>
<dbReference type="InParanoid" id="A0A3Q7EVL3"/>
<accession>A0A3Q7EVL3</accession>
<dbReference type="Gramene" id="Solyc01g110840.3.1">
    <property type="protein sequence ID" value="Solyc01g110840.3.1"/>
    <property type="gene ID" value="Solyc01g110840.3"/>
</dbReference>
<reference evidence="1" key="1">
    <citation type="journal article" date="2012" name="Nature">
        <title>The tomato genome sequence provides insights into fleshy fruit evolution.</title>
        <authorList>
            <consortium name="Tomato Genome Consortium"/>
        </authorList>
    </citation>
    <scope>NUCLEOTIDE SEQUENCE [LARGE SCALE GENOMIC DNA]</scope>
    <source>
        <strain evidence="1">cv. Heinz 1706</strain>
    </source>
</reference>
<reference evidence="1" key="2">
    <citation type="submission" date="2019-01" db="UniProtKB">
        <authorList>
            <consortium name="EnsemblPlants"/>
        </authorList>
    </citation>
    <scope>IDENTIFICATION</scope>
    <source>
        <strain evidence="1">cv. Heinz 1706</strain>
    </source>
</reference>
<dbReference type="PaxDb" id="4081-Solyc01g110840.2.1"/>
<dbReference type="AlphaFoldDB" id="A0A3Q7EVL3"/>
<name>A0A3Q7EVL3_SOLLC</name>
<proteinExistence type="predicted"/>
<dbReference type="EnsemblPlants" id="Solyc01g110840.3.1">
    <property type="protein sequence ID" value="Solyc01g110840.3.1"/>
    <property type="gene ID" value="Solyc01g110840.3"/>
</dbReference>
<protein>
    <submittedName>
        <fullName evidence="1">Uncharacterized protein</fullName>
    </submittedName>
</protein>
<sequence length="56" mass="6542">MLESKFFLSFVKQFLERTVIQVSCPCGLYNLWHVKKGLLHMRFSTKVQVLTSTSSF</sequence>